<organism evidence="1 2">
    <name type="scientific">Antrodiella citrinella</name>
    <dbReference type="NCBI Taxonomy" id="2447956"/>
    <lineage>
        <taxon>Eukaryota</taxon>
        <taxon>Fungi</taxon>
        <taxon>Dikarya</taxon>
        <taxon>Basidiomycota</taxon>
        <taxon>Agaricomycotina</taxon>
        <taxon>Agaricomycetes</taxon>
        <taxon>Polyporales</taxon>
        <taxon>Steccherinaceae</taxon>
        <taxon>Antrodiella</taxon>
    </lineage>
</organism>
<dbReference type="AlphaFoldDB" id="A0A4S4MM31"/>
<evidence type="ECO:0000313" key="1">
    <source>
        <dbReference type="EMBL" id="THH26982.1"/>
    </source>
</evidence>
<evidence type="ECO:0000313" key="2">
    <source>
        <dbReference type="Proteomes" id="UP000308730"/>
    </source>
</evidence>
<comment type="caution">
    <text evidence="1">The sequence shown here is derived from an EMBL/GenBank/DDBJ whole genome shotgun (WGS) entry which is preliminary data.</text>
</comment>
<keyword evidence="2" id="KW-1185">Reference proteome</keyword>
<protein>
    <submittedName>
        <fullName evidence="1">Uncharacterized protein</fullName>
    </submittedName>
</protein>
<reference evidence="1 2" key="1">
    <citation type="submission" date="2019-02" db="EMBL/GenBank/DDBJ databases">
        <title>Genome sequencing of the rare red list fungi Antrodiella citrinella (Flaviporus citrinellus).</title>
        <authorList>
            <person name="Buettner E."/>
            <person name="Kellner H."/>
        </authorList>
    </citation>
    <scope>NUCLEOTIDE SEQUENCE [LARGE SCALE GENOMIC DNA]</scope>
    <source>
        <strain evidence="1 2">DSM 108506</strain>
    </source>
</reference>
<accession>A0A4S4MM31</accession>
<proteinExistence type="predicted"/>
<dbReference type="Proteomes" id="UP000308730">
    <property type="component" value="Unassembled WGS sequence"/>
</dbReference>
<name>A0A4S4MM31_9APHY</name>
<sequence length="56" mass="6165">MTDEIDILPTSVLTKEQMEAVNGQVHAHSEIYMALQPDIDATAHERTAAILNTSRS</sequence>
<dbReference type="EMBL" id="SGPM01000291">
    <property type="protein sequence ID" value="THH26982.1"/>
    <property type="molecule type" value="Genomic_DNA"/>
</dbReference>
<gene>
    <name evidence="1" type="ORF">EUX98_g7206</name>
</gene>